<comment type="caution">
    <text evidence="2">Lacks conserved residue(s) required for the propagation of feature annotation.</text>
</comment>
<name>A0AAV7IYC4_COTGL</name>
<feature type="domain" description="Calpain catalytic" evidence="3">
    <location>
        <begin position="82"/>
        <end position="183"/>
    </location>
</feature>
<comment type="similarity">
    <text evidence="1">Belongs to the peptidase C2 family.</text>
</comment>
<dbReference type="InterPro" id="IPR001300">
    <property type="entry name" value="Peptidase_C2_calpain_cat"/>
</dbReference>
<dbReference type="InterPro" id="IPR038765">
    <property type="entry name" value="Papain-like_cys_pep_sf"/>
</dbReference>
<evidence type="ECO:0000256" key="2">
    <source>
        <dbReference type="PROSITE-ProRule" id="PRU00239"/>
    </source>
</evidence>
<dbReference type="EMBL" id="JAHXZJ010000002">
    <property type="protein sequence ID" value="KAH0563718.1"/>
    <property type="molecule type" value="Genomic_DNA"/>
</dbReference>
<sequence>MELQIPIDVYFLSNNQRIFCLKFELQSHIRCTSMFCTQKFYSKNWKAKELTDENCINVYDCVTSAFLTGLSTARFTRIADAGEKTSIHLGAPFGWKLTTLTEAPRESIPSQPSALPSEDELDKDLIWTQLLSSGQTMFLIGASCGGRNMKIDEEKYQGRRLRPHHAYSVLDVQKIRLLRLRNP</sequence>
<dbReference type="PANTHER" id="PTHR10183:SF382">
    <property type="entry name" value="CALPAIN-15"/>
    <property type="match status" value="1"/>
</dbReference>
<dbReference type="InterPro" id="IPR022684">
    <property type="entry name" value="Calpain_cysteine_protease"/>
</dbReference>
<accession>A0AAV7IYC4</accession>
<evidence type="ECO:0000313" key="4">
    <source>
        <dbReference type="EMBL" id="KAH0563718.1"/>
    </source>
</evidence>
<dbReference type="PROSITE" id="PS50203">
    <property type="entry name" value="CALPAIN_CAT"/>
    <property type="match status" value="1"/>
</dbReference>
<dbReference type="AlphaFoldDB" id="A0AAV7IYC4"/>
<gene>
    <name evidence="4" type="ORF">KQX54_005010</name>
</gene>
<dbReference type="GO" id="GO:0006508">
    <property type="term" value="P:proteolysis"/>
    <property type="evidence" value="ECO:0007669"/>
    <property type="project" value="InterPro"/>
</dbReference>
<comment type="caution">
    <text evidence="4">The sequence shown here is derived from an EMBL/GenBank/DDBJ whole genome shotgun (WGS) entry which is preliminary data.</text>
</comment>
<dbReference type="GO" id="GO:0005737">
    <property type="term" value="C:cytoplasm"/>
    <property type="evidence" value="ECO:0007669"/>
    <property type="project" value="TreeGrafter"/>
</dbReference>
<reference evidence="4 5" key="1">
    <citation type="journal article" date="2021" name="J. Hered.">
        <title>A chromosome-level genome assembly of the parasitoid wasp, Cotesia glomerata (Hymenoptera: Braconidae).</title>
        <authorList>
            <person name="Pinto B.J."/>
            <person name="Weis J.J."/>
            <person name="Gamble T."/>
            <person name="Ode P.J."/>
            <person name="Paul R."/>
            <person name="Zaspel J.M."/>
        </authorList>
    </citation>
    <scope>NUCLEOTIDE SEQUENCE [LARGE SCALE GENOMIC DNA]</scope>
    <source>
        <strain evidence="4">CgM1</strain>
    </source>
</reference>
<dbReference type="PANTHER" id="PTHR10183">
    <property type="entry name" value="CALPAIN"/>
    <property type="match status" value="1"/>
</dbReference>
<evidence type="ECO:0000259" key="3">
    <source>
        <dbReference type="PROSITE" id="PS50203"/>
    </source>
</evidence>
<organism evidence="4 5">
    <name type="scientific">Cotesia glomerata</name>
    <name type="common">Lepidopteran parasitic wasp</name>
    <name type="synonym">Apanteles glomeratus</name>
    <dbReference type="NCBI Taxonomy" id="32391"/>
    <lineage>
        <taxon>Eukaryota</taxon>
        <taxon>Metazoa</taxon>
        <taxon>Ecdysozoa</taxon>
        <taxon>Arthropoda</taxon>
        <taxon>Hexapoda</taxon>
        <taxon>Insecta</taxon>
        <taxon>Pterygota</taxon>
        <taxon>Neoptera</taxon>
        <taxon>Endopterygota</taxon>
        <taxon>Hymenoptera</taxon>
        <taxon>Apocrita</taxon>
        <taxon>Ichneumonoidea</taxon>
        <taxon>Braconidae</taxon>
        <taxon>Microgastrinae</taxon>
        <taxon>Cotesia</taxon>
    </lineage>
</organism>
<dbReference type="GO" id="GO:0004198">
    <property type="term" value="F:calcium-dependent cysteine-type endopeptidase activity"/>
    <property type="evidence" value="ECO:0007669"/>
    <property type="project" value="InterPro"/>
</dbReference>
<keyword evidence="5" id="KW-1185">Reference proteome</keyword>
<dbReference type="SUPFAM" id="SSF54001">
    <property type="entry name" value="Cysteine proteinases"/>
    <property type="match status" value="1"/>
</dbReference>
<protein>
    <recommendedName>
        <fullName evidence="3">Calpain catalytic domain-containing protein</fullName>
    </recommendedName>
</protein>
<proteinExistence type="inferred from homology"/>
<evidence type="ECO:0000256" key="1">
    <source>
        <dbReference type="ARBA" id="ARBA00007623"/>
    </source>
</evidence>
<evidence type="ECO:0000313" key="5">
    <source>
        <dbReference type="Proteomes" id="UP000826195"/>
    </source>
</evidence>
<dbReference type="Proteomes" id="UP000826195">
    <property type="component" value="Unassembled WGS sequence"/>
</dbReference>
<dbReference type="Gene3D" id="3.90.70.10">
    <property type="entry name" value="Cysteine proteinases"/>
    <property type="match status" value="1"/>
</dbReference>
<dbReference type="Pfam" id="PF00648">
    <property type="entry name" value="Peptidase_C2"/>
    <property type="match status" value="1"/>
</dbReference>